<dbReference type="InParanoid" id="A0A507ATL8"/>
<name>A0A507ATL8_9PEZI</name>
<dbReference type="Proteomes" id="UP000319257">
    <property type="component" value="Unassembled WGS sequence"/>
</dbReference>
<sequence>MASNTSSQHEEILEAILATLHRLEQRMETQGDRQELQEEVDVSHCNEQNRLFLLTGKTKHSNFLGSYPGMALAEANHQEDRRRSMSCYSDVSLGRRSQAYSELIVPPVPPMSPLRLQRMFSVREMPTQSDSILEFRAIRYDDTVTIDTDTTRDFAFEGWPSSSTAPTSVISTAMATRQISAKTTPSYHQVRRAGSSIRRSLSNRCDVGLERFKARSGPMKQDVVLANKQLAQSWRISVHEKGKHLQKILSRVGRAMVEQQFKSLALAA</sequence>
<dbReference type="RefSeq" id="XP_030995043.1">
    <property type="nucleotide sequence ID" value="XM_031140923.1"/>
</dbReference>
<organism evidence="1 2">
    <name type="scientific">Thyridium curvatum</name>
    <dbReference type="NCBI Taxonomy" id="1093900"/>
    <lineage>
        <taxon>Eukaryota</taxon>
        <taxon>Fungi</taxon>
        <taxon>Dikarya</taxon>
        <taxon>Ascomycota</taxon>
        <taxon>Pezizomycotina</taxon>
        <taxon>Sordariomycetes</taxon>
        <taxon>Sordariomycetidae</taxon>
        <taxon>Thyridiales</taxon>
        <taxon>Thyridiaceae</taxon>
        <taxon>Thyridium</taxon>
    </lineage>
</organism>
<reference evidence="1 2" key="1">
    <citation type="submission" date="2019-06" db="EMBL/GenBank/DDBJ databases">
        <title>Draft genome sequence of the filamentous fungus Phialemoniopsis curvata isolated from diesel fuel.</title>
        <authorList>
            <person name="Varaljay V.A."/>
            <person name="Lyon W.J."/>
            <person name="Crouch A.L."/>
            <person name="Drake C.E."/>
            <person name="Hollomon J.M."/>
            <person name="Nadeau L.J."/>
            <person name="Nunn H.S."/>
            <person name="Stevenson B.S."/>
            <person name="Bojanowski C.L."/>
            <person name="Crookes-Goodson W.J."/>
        </authorList>
    </citation>
    <scope>NUCLEOTIDE SEQUENCE [LARGE SCALE GENOMIC DNA]</scope>
    <source>
        <strain evidence="1 2">D216</strain>
    </source>
</reference>
<keyword evidence="2" id="KW-1185">Reference proteome</keyword>
<gene>
    <name evidence="1" type="ORF">E0L32_006305</name>
</gene>
<dbReference type="AlphaFoldDB" id="A0A507ATL8"/>
<dbReference type="GeneID" id="41973752"/>
<dbReference type="EMBL" id="SKBQ01000035">
    <property type="protein sequence ID" value="TPX13332.1"/>
    <property type="molecule type" value="Genomic_DNA"/>
</dbReference>
<evidence type="ECO:0000313" key="1">
    <source>
        <dbReference type="EMBL" id="TPX13332.1"/>
    </source>
</evidence>
<proteinExistence type="predicted"/>
<protein>
    <submittedName>
        <fullName evidence="1">Uncharacterized protein</fullName>
    </submittedName>
</protein>
<evidence type="ECO:0000313" key="2">
    <source>
        <dbReference type="Proteomes" id="UP000319257"/>
    </source>
</evidence>
<accession>A0A507ATL8</accession>
<comment type="caution">
    <text evidence="1">The sequence shown here is derived from an EMBL/GenBank/DDBJ whole genome shotgun (WGS) entry which is preliminary data.</text>
</comment>